<feature type="active site" evidence="1">
    <location>
        <position position="215"/>
    </location>
</feature>
<feature type="transmembrane region" description="Helical" evidence="3">
    <location>
        <begin position="63"/>
        <end position="82"/>
    </location>
</feature>
<dbReference type="InterPro" id="IPR005081">
    <property type="entry name" value="SpoIIGA"/>
</dbReference>
<keyword evidence="3" id="KW-1133">Transmembrane helix</keyword>
<dbReference type="GO" id="GO:0006508">
    <property type="term" value="P:proteolysis"/>
    <property type="evidence" value="ECO:0007669"/>
    <property type="project" value="InterPro"/>
</dbReference>
<dbReference type="PIRSF" id="PIRSF018571">
    <property type="entry name" value="SpoIIGA"/>
    <property type="match status" value="1"/>
</dbReference>
<dbReference type="Proteomes" id="UP000192940">
    <property type="component" value="Chromosome I"/>
</dbReference>
<feature type="transmembrane region" description="Helical" evidence="3">
    <location>
        <begin position="163"/>
        <end position="182"/>
    </location>
</feature>
<dbReference type="EMBL" id="LT840184">
    <property type="protein sequence ID" value="SMF88377.1"/>
    <property type="molecule type" value="Genomic_DNA"/>
</dbReference>
<dbReference type="AlphaFoldDB" id="A0A1X7HM61"/>
<keyword evidence="3" id="KW-0472">Membrane</keyword>
<reference evidence="4 5" key="1">
    <citation type="submission" date="2017-04" db="EMBL/GenBank/DDBJ databases">
        <authorList>
            <person name="Afonso C.L."/>
            <person name="Miller P.J."/>
            <person name="Scott M.A."/>
            <person name="Spackman E."/>
            <person name="Goraichik I."/>
            <person name="Dimitrov K.M."/>
            <person name="Suarez D.L."/>
            <person name="Swayne D.E."/>
        </authorList>
    </citation>
    <scope>NUCLEOTIDE SEQUENCE [LARGE SCALE GENOMIC DNA]</scope>
    <source>
        <strain evidence="4 5">N3/975</strain>
    </source>
</reference>
<evidence type="ECO:0000256" key="2">
    <source>
        <dbReference type="SAM" id="MobiDB-lite"/>
    </source>
</evidence>
<gene>
    <name evidence="4" type="ORF">SAMN05661091_4260</name>
</gene>
<evidence type="ECO:0000313" key="5">
    <source>
        <dbReference type="Proteomes" id="UP000192940"/>
    </source>
</evidence>
<dbReference type="GO" id="GO:0030436">
    <property type="term" value="P:asexual sporulation"/>
    <property type="evidence" value="ECO:0007669"/>
    <property type="project" value="InterPro"/>
</dbReference>
<dbReference type="Pfam" id="PF03419">
    <property type="entry name" value="Peptidase_U4"/>
    <property type="match status" value="1"/>
</dbReference>
<organism evidence="4 5">
    <name type="scientific">Paenibacillus uliginis N3/975</name>
    <dbReference type="NCBI Taxonomy" id="1313296"/>
    <lineage>
        <taxon>Bacteria</taxon>
        <taxon>Bacillati</taxon>
        <taxon>Bacillota</taxon>
        <taxon>Bacilli</taxon>
        <taxon>Bacillales</taxon>
        <taxon>Paenibacillaceae</taxon>
        <taxon>Paenibacillus</taxon>
    </lineage>
</organism>
<keyword evidence="3" id="KW-0812">Transmembrane</keyword>
<feature type="region of interest" description="Disordered" evidence="2">
    <location>
        <begin position="338"/>
        <end position="357"/>
    </location>
</feature>
<sequence length="357" mass="39595">MISNLLILKTSPTAHKNNNPGRFLARQVNTLVVYIDLIFLANLLIDGILLALTAWMRRLKPRWWRLSLSAAAGAMYVVMMFVPELTFLFTFLIKFGLSLIMLWIAFGFVSLQSYIRNLTAFYMVNFAAAGGIIGFHYLLQNSGELFSGIWFTASGGLTFELKVGFWFTCIAFFVVIMIVKAVQTNRRQVENRESLLGQVTVCIGEKKIMCTGLLDTGNQLSDPLTRTPVMVMEASLWESYLPPAWCKKLAEGEPDKLIMEMGSTDFVWQDRLRLVPYRGVNRGAAFMLAIKPDLVQIELGGKEYVTAKVLIGFDGGTLSGEGAYRAIIHPALTEGEGRLMGSTNEVPDDTGETSAAG</sequence>
<evidence type="ECO:0000256" key="3">
    <source>
        <dbReference type="SAM" id="Phobius"/>
    </source>
</evidence>
<dbReference type="STRING" id="1313296.SAMN05661091_4260"/>
<dbReference type="NCBIfam" id="TIGR02854">
    <property type="entry name" value="spore_II_GA"/>
    <property type="match status" value="1"/>
</dbReference>
<accession>A0A1X7HM61</accession>
<keyword evidence="5" id="KW-1185">Reference proteome</keyword>
<name>A0A1X7HM61_9BACL</name>
<proteinExistence type="predicted"/>
<feature type="transmembrane region" description="Helical" evidence="3">
    <location>
        <begin position="88"/>
        <end position="109"/>
    </location>
</feature>
<evidence type="ECO:0000256" key="1">
    <source>
        <dbReference type="PIRSR" id="PIRSR018571-1"/>
    </source>
</evidence>
<dbReference type="GO" id="GO:0004190">
    <property type="term" value="F:aspartic-type endopeptidase activity"/>
    <property type="evidence" value="ECO:0007669"/>
    <property type="project" value="InterPro"/>
</dbReference>
<feature type="transmembrane region" description="Helical" evidence="3">
    <location>
        <begin position="31"/>
        <end position="56"/>
    </location>
</feature>
<protein>
    <submittedName>
        <fullName evidence="4">Stage II sporulation protein GA (Sporulation sigma-E factor processing peptidase)</fullName>
    </submittedName>
</protein>
<evidence type="ECO:0000313" key="4">
    <source>
        <dbReference type="EMBL" id="SMF88377.1"/>
    </source>
</evidence>
<feature type="transmembrane region" description="Helical" evidence="3">
    <location>
        <begin position="121"/>
        <end position="139"/>
    </location>
</feature>